<gene>
    <name evidence="3" type="ORF">SCAR479_13070</name>
</gene>
<organism evidence="3 4">
    <name type="scientific">Seiridium cardinale</name>
    <dbReference type="NCBI Taxonomy" id="138064"/>
    <lineage>
        <taxon>Eukaryota</taxon>
        <taxon>Fungi</taxon>
        <taxon>Dikarya</taxon>
        <taxon>Ascomycota</taxon>
        <taxon>Pezizomycotina</taxon>
        <taxon>Sordariomycetes</taxon>
        <taxon>Xylariomycetidae</taxon>
        <taxon>Amphisphaeriales</taxon>
        <taxon>Sporocadaceae</taxon>
        <taxon>Seiridium</taxon>
    </lineage>
</organism>
<dbReference type="EMBL" id="JARVKM010000097">
    <property type="protein sequence ID" value="KAK9770259.1"/>
    <property type="molecule type" value="Genomic_DNA"/>
</dbReference>
<sequence>MSFRLLFFIFLLFLASGKRFHQCYGGLSTSLKGVHAKRSQQRVGFTPTSGITLTYEHDGNSYASVDLTMKHPTIVIENIEDVASVGRSRSSLNITFSSPAAFETGIRSWAQHSSLVFVTNHVAGRDADEERAFHVASNLHWNRTTRMLTADAEKTDLLDIASSIRASFSSWPFKQQSNTSFTNPVEWETASLIPAGQDVSDPPSVDGRTEQGYFDTNFFYTGYLDHDIGNQRPNELYIDANLTSADVLPLILNITAPYNDTVSFLENPLSSYIYGIPGILDIQPTLQYAGGADITAASATVARTNLTNGLVDGHIHLDLVNPDNTYISGLWDGNYNSDVALSPVAGIRVTPFLELGAMFVVNVTGIETSFVQAFKGTTKSTYVFQLTGTDDACTRTAYAYSMDAFNLEGWRRTLYNRQDPFTNSCR</sequence>
<feature type="chain" id="PRO_5045991169" description="DUF7029 domain-containing protein" evidence="1">
    <location>
        <begin position="18"/>
        <end position="426"/>
    </location>
</feature>
<proteinExistence type="predicted"/>
<evidence type="ECO:0000313" key="3">
    <source>
        <dbReference type="EMBL" id="KAK9770259.1"/>
    </source>
</evidence>
<evidence type="ECO:0000259" key="2">
    <source>
        <dbReference type="Pfam" id="PF22974"/>
    </source>
</evidence>
<accession>A0ABR2X912</accession>
<dbReference type="InterPro" id="IPR054293">
    <property type="entry name" value="DUF7029"/>
</dbReference>
<evidence type="ECO:0000256" key="1">
    <source>
        <dbReference type="SAM" id="SignalP"/>
    </source>
</evidence>
<feature type="signal peptide" evidence="1">
    <location>
        <begin position="1"/>
        <end position="17"/>
    </location>
</feature>
<dbReference type="Pfam" id="PF22974">
    <property type="entry name" value="DUF7029"/>
    <property type="match status" value="1"/>
</dbReference>
<reference evidence="3 4" key="1">
    <citation type="submission" date="2024-02" db="EMBL/GenBank/DDBJ databases">
        <title>First draft genome assembly of two strains of Seiridium cardinale.</title>
        <authorList>
            <person name="Emiliani G."/>
            <person name="Scali E."/>
        </authorList>
    </citation>
    <scope>NUCLEOTIDE SEQUENCE [LARGE SCALE GENOMIC DNA]</scope>
    <source>
        <strain evidence="3 4">BM-138-000479</strain>
    </source>
</reference>
<keyword evidence="1" id="KW-0732">Signal</keyword>
<comment type="caution">
    <text evidence="3">The sequence shown here is derived from an EMBL/GenBank/DDBJ whole genome shotgun (WGS) entry which is preliminary data.</text>
</comment>
<feature type="domain" description="DUF7029" evidence="2">
    <location>
        <begin position="67"/>
        <end position="164"/>
    </location>
</feature>
<name>A0ABR2X912_9PEZI</name>
<evidence type="ECO:0000313" key="4">
    <source>
        <dbReference type="Proteomes" id="UP001465668"/>
    </source>
</evidence>
<dbReference type="Proteomes" id="UP001465668">
    <property type="component" value="Unassembled WGS sequence"/>
</dbReference>
<keyword evidence="4" id="KW-1185">Reference proteome</keyword>
<protein>
    <recommendedName>
        <fullName evidence="2">DUF7029 domain-containing protein</fullName>
    </recommendedName>
</protein>